<name>A0AAD3SD22_NEPGR</name>
<protein>
    <submittedName>
        <fullName evidence="1">Uncharacterized protein</fullName>
    </submittedName>
</protein>
<proteinExistence type="predicted"/>
<gene>
    <name evidence="1" type="ORF">Nepgr_010401</name>
</gene>
<keyword evidence="2" id="KW-1185">Reference proteome</keyword>
<sequence length="307" mass="34796">MAKLAKLLSPRLQFGAFLHYTRPSSEDVVASRAFNGKLDPIKWTSSQVPRSRTSHGAALRASRVFRPWQPNSESRPFIMRYPRFCGRKLGASTAPGPNVLTAWVVWREAKVAGCWDAVESKSECVRFRTARRMVEARTRPLMGHLARGQVFWIALGHLMEGGGFEVPRPHFTDVGGVPRPKDQFSVLGAQLVLSILEDCGDEEWALPPRGEFLPARDFFRHLYAPEDRISNIKRVGFYPLIVVLRDTLLISRGPPAGYVLNFWKYATDVWTSLMSRSVQYLVNHLPVNWVPLSVTMTSGILKWQTMF</sequence>
<accession>A0AAD3SD22</accession>
<evidence type="ECO:0000313" key="1">
    <source>
        <dbReference type="EMBL" id="GMH08561.1"/>
    </source>
</evidence>
<organism evidence="1 2">
    <name type="scientific">Nepenthes gracilis</name>
    <name type="common">Slender pitcher plant</name>
    <dbReference type="NCBI Taxonomy" id="150966"/>
    <lineage>
        <taxon>Eukaryota</taxon>
        <taxon>Viridiplantae</taxon>
        <taxon>Streptophyta</taxon>
        <taxon>Embryophyta</taxon>
        <taxon>Tracheophyta</taxon>
        <taxon>Spermatophyta</taxon>
        <taxon>Magnoliopsida</taxon>
        <taxon>eudicotyledons</taxon>
        <taxon>Gunneridae</taxon>
        <taxon>Pentapetalae</taxon>
        <taxon>Caryophyllales</taxon>
        <taxon>Nepenthaceae</taxon>
        <taxon>Nepenthes</taxon>
    </lineage>
</organism>
<dbReference type="Proteomes" id="UP001279734">
    <property type="component" value="Unassembled WGS sequence"/>
</dbReference>
<comment type="caution">
    <text evidence="1">The sequence shown here is derived from an EMBL/GenBank/DDBJ whole genome shotgun (WGS) entry which is preliminary data.</text>
</comment>
<reference evidence="1" key="1">
    <citation type="submission" date="2023-05" db="EMBL/GenBank/DDBJ databases">
        <title>Nepenthes gracilis genome sequencing.</title>
        <authorList>
            <person name="Fukushima K."/>
        </authorList>
    </citation>
    <scope>NUCLEOTIDE SEQUENCE</scope>
    <source>
        <strain evidence="1">SING2019-196</strain>
    </source>
</reference>
<dbReference type="EMBL" id="BSYO01000008">
    <property type="protein sequence ID" value="GMH08561.1"/>
    <property type="molecule type" value="Genomic_DNA"/>
</dbReference>
<dbReference type="AlphaFoldDB" id="A0AAD3SD22"/>
<evidence type="ECO:0000313" key="2">
    <source>
        <dbReference type="Proteomes" id="UP001279734"/>
    </source>
</evidence>